<gene>
    <name evidence="1" type="ORF">H3N35_00510</name>
</gene>
<protein>
    <submittedName>
        <fullName evidence="1">Uncharacterized protein</fullName>
    </submittedName>
</protein>
<reference evidence="1 2" key="1">
    <citation type="journal article" date="2022" name="Mar. Drugs">
        <title>Bioassay-Guided Fractionation Leads to the Detection of Cholic Acid Generated by the Rare Thalassomonas sp.</title>
        <authorList>
            <person name="Pheiffer F."/>
            <person name="Schneider Y.K."/>
            <person name="Hansen E.H."/>
            <person name="Andersen J.H."/>
            <person name="Isaksson J."/>
            <person name="Busche T."/>
            <person name="R C."/>
            <person name="Kalinowski J."/>
            <person name="Zyl L.V."/>
            <person name="Trindade M."/>
        </authorList>
    </citation>
    <scope>NUCLEOTIDE SEQUENCE [LARGE SCALE GENOMIC DNA]</scope>
    <source>
        <strain evidence="1 2">A5K-61T</strain>
    </source>
</reference>
<organism evidence="1 2">
    <name type="scientific">Thalassomonas haliotis</name>
    <dbReference type="NCBI Taxonomy" id="485448"/>
    <lineage>
        <taxon>Bacteria</taxon>
        <taxon>Pseudomonadati</taxon>
        <taxon>Pseudomonadota</taxon>
        <taxon>Gammaproteobacteria</taxon>
        <taxon>Alteromonadales</taxon>
        <taxon>Colwelliaceae</taxon>
        <taxon>Thalassomonas</taxon>
    </lineage>
</organism>
<proteinExistence type="predicted"/>
<accession>A0ABY7VG46</accession>
<dbReference type="EMBL" id="CP059693">
    <property type="protein sequence ID" value="WDE12010.1"/>
    <property type="molecule type" value="Genomic_DNA"/>
</dbReference>
<sequence>MSDKLSQYQFTIMAIDNLVAISENLMQKIDEKKQRELHQSYMEQYRQIMKAVYKLLNDLPTFEQDVVRAMLVSDML</sequence>
<dbReference type="Proteomes" id="UP001215231">
    <property type="component" value="Chromosome"/>
</dbReference>
<name>A0ABY7VG46_9GAMM</name>
<keyword evidence="2" id="KW-1185">Reference proteome</keyword>
<evidence type="ECO:0000313" key="2">
    <source>
        <dbReference type="Proteomes" id="UP001215231"/>
    </source>
</evidence>
<dbReference type="RefSeq" id="WP_274052241.1">
    <property type="nucleotide sequence ID" value="NZ_CP059693.1"/>
</dbReference>
<evidence type="ECO:0000313" key="1">
    <source>
        <dbReference type="EMBL" id="WDE12010.1"/>
    </source>
</evidence>